<dbReference type="GO" id="GO:0008270">
    <property type="term" value="F:zinc ion binding"/>
    <property type="evidence" value="ECO:0007669"/>
    <property type="project" value="UniProtKB-KW"/>
</dbReference>
<dbReference type="PROSITE" id="PS50908">
    <property type="entry name" value="RWD"/>
    <property type="match status" value="1"/>
</dbReference>
<evidence type="ECO:0000259" key="16">
    <source>
        <dbReference type="PROSITE" id="PS50089"/>
    </source>
</evidence>
<feature type="compositionally biased region" description="Basic residues" evidence="15">
    <location>
        <begin position="332"/>
        <end position="342"/>
    </location>
</feature>
<evidence type="ECO:0000256" key="1">
    <source>
        <dbReference type="ARBA" id="ARBA00000900"/>
    </source>
</evidence>
<evidence type="ECO:0000256" key="14">
    <source>
        <dbReference type="PROSITE-ProRule" id="PRU00175"/>
    </source>
</evidence>
<evidence type="ECO:0000259" key="17">
    <source>
        <dbReference type="PROSITE" id="PS50908"/>
    </source>
</evidence>
<dbReference type="InterPro" id="IPR013083">
    <property type="entry name" value="Znf_RING/FYVE/PHD"/>
</dbReference>
<dbReference type="SUPFAM" id="SSF57850">
    <property type="entry name" value="RING/U-box"/>
    <property type="match status" value="1"/>
</dbReference>
<feature type="compositionally biased region" description="Pro residues" evidence="15">
    <location>
        <begin position="293"/>
        <end position="305"/>
    </location>
</feature>
<evidence type="ECO:0000256" key="15">
    <source>
        <dbReference type="SAM" id="MobiDB-lite"/>
    </source>
</evidence>
<evidence type="ECO:0000256" key="5">
    <source>
        <dbReference type="ARBA" id="ARBA00022490"/>
    </source>
</evidence>
<feature type="compositionally biased region" description="Polar residues" evidence="15">
    <location>
        <begin position="412"/>
        <end position="429"/>
    </location>
</feature>
<proteinExistence type="inferred from homology"/>
<organism evidence="18 19">
    <name type="scientific">Conger conger</name>
    <name type="common">Conger eel</name>
    <name type="synonym">Muraena conger</name>
    <dbReference type="NCBI Taxonomy" id="82655"/>
    <lineage>
        <taxon>Eukaryota</taxon>
        <taxon>Metazoa</taxon>
        <taxon>Chordata</taxon>
        <taxon>Craniata</taxon>
        <taxon>Vertebrata</taxon>
        <taxon>Euteleostomi</taxon>
        <taxon>Actinopterygii</taxon>
        <taxon>Neopterygii</taxon>
        <taxon>Teleostei</taxon>
        <taxon>Anguilliformes</taxon>
        <taxon>Congridae</taxon>
        <taxon>Conger</taxon>
    </lineage>
</organism>
<evidence type="ECO:0000256" key="11">
    <source>
        <dbReference type="ARBA" id="ARBA00060737"/>
    </source>
</evidence>
<dbReference type="InterPro" id="IPR016135">
    <property type="entry name" value="UBQ-conjugating_enzyme/RWD"/>
</dbReference>
<dbReference type="PROSITE" id="PS50089">
    <property type="entry name" value="ZF_RING_2"/>
    <property type="match status" value="1"/>
</dbReference>
<evidence type="ECO:0000313" key="18">
    <source>
        <dbReference type="EMBL" id="KAJ8253571.1"/>
    </source>
</evidence>
<comment type="pathway">
    <text evidence="3">Protein modification; protein ubiquitination.</text>
</comment>
<dbReference type="SMART" id="SM00184">
    <property type="entry name" value="RING"/>
    <property type="match status" value="1"/>
</dbReference>
<evidence type="ECO:0000256" key="4">
    <source>
        <dbReference type="ARBA" id="ARBA00012483"/>
    </source>
</evidence>
<feature type="compositionally biased region" description="Basic and acidic residues" evidence="15">
    <location>
        <begin position="343"/>
        <end position="358"/>
    </location>
</feature>
<keyword evidence="9" id="KW-0833">Ubl conjugation pathway</keyword>
<dbReference type="InterPro" id="IPR039133">
    <property type="entry name" value="RNF25"/>
</dbReference>
<evidence type="ECO:0000256" key="12">
    <source>
        <dbReference type="ARBA" id="ARBA00067354"/>
    </source>
</evidence>
<dbReference type="CDD" id="cd23818">
    <property type="entry name" value="RWD_RNF25"/>
    <property type="match status" value="1"/>
</dbReference>
<evidence type="ECO:0000256" key="3">
    <source>
        <dbReference type="ARBA" id="ARBA00004906"/>
    </source>
</evidence>
<dbReference type="Gene3D" id="3.10.110.10">
    <property type="entry name" value="Ubiquitin Conjugating Enzyme"/>
    <property type="match status" value="1"/>
</dbReference>
<feature type="region of interest" description="Disordered" evidence="15">
    <location>
        <begin position="282"/>
        <end position="495"/>
    </location>
</feature>
<comment type="catalytic activity">
    <reaction evidence="1">
        <text>S-ubiquitinyl-[E2 ubiquitin-conjugating enzyme]-L-cysteine + [acceptor protein]-L-lysine = [E2 ubiquitin-conjugating enzyme]-L-cysteine + N(6)-ubiquitinyl-[acceptor protein]-L-lysine.</text>
        <dbReference type="EC" id="2.3.2.27"/>
    </reaction>
</comment>
<evidence type="ECO:0000313" key="19">
    <source>
        <dbReference type="Proteomes" id="UP001152803"/>
    </source>
</evidence>
<dbReference type="EMBL" id="JAFJMO010000016">
    <property type="protein sequence ID" value="KAJ8253571.1"/>
    <property type="molecule type" value="Genomic_DNA"/>
</dbReference>
<feature type="compositionally biased region" description="Low complexity" evidence="15">
    <location>
        <begin position="282"/>
        <end position="292"/>
    </location>
</feature>
<dbReference type="GO" id="GO:0005737">
    <property type="term" value="C:cytoplasm"/>
    <property type="evidence" value="ECO:0007669"/>
    <property type="project" value="UniProtKB-SubCell"/>
</dbReference>
<dbReference type="InterPro" id="IPR006575">
    <property type="entry name" value="RWD_dom"/>
</dbReference>
<protein>
    <recommendedName>
        <fullName evidence="12">E3 ubiquitin-protein ligase RNF25</fullName>
        <ecNumber evidence="4">2.3.2.27</ecNumber>
    </recommendedName>
    <alternativeName>
        <fullName evidence="13">RING finger protein 25</fullName>
    </alternativeName>
</protein>
<evidence type="ECO:0000256" key="10">
    <source>
        <dbReference type="ARBA" id="ARBA00022833"/>
    </source>
</evidence>
<evidence type="ECO:0000256" key="6">
    <source>
        <dbReference type="ARBA" id="ARBA00022679"/>
    </source>
</evidence>
<feature type="domain" description="RING-type" evidence="16">
    <location>
        <begin position="148"/>
        <end position="215"/>
    </location>
</feature>
<dbReference type="EC" id="2.3.2.27" evidence="4"/>
<dbReference type="SUPFAM" id="SSF54495">
    <property type="entry name" value="UBC-like"/>
    <property type="match status" value="1"/>
</dbReference>
<dbReference type="GO" id="GO:0016567">
    <property type="term" value="P:protein ubiquitination"/>
    <property type="evidence" value="ECO:0007669"/>
    <property type="project" value="TreeGrafter"/>
</dbReference>
<accession>A0A9Q1CYU6</accession>
<comment type="caution">
    <text evidence="18">The sequence shown here is derived from an EMBL/GenBank/DDBJ whole genome shotgun (WGS) entry which is preliminary data.</text>
</comment>
<dbReference type="Pfam" id="PF05773">
    <property type="entry name" value="RWD"/>
    <property type="match status" value="1"/>
</dbReference>
<feature type="compositionally biased region" description="Low complexity" evidence="15">
    <location>
        <begin position="391"/>
        <end position="404"/>
    </location>
</feature>
<dbReference type="GO" id="GO:0005634">
    <property type="term" value="C:nucleus"/>
    <property type="evidence" value="ECO:0007669"/>
    <property type="project" value="TreeGrafter"/>
</dbReference>
<dbReference type="PANTHER" id="PTHR13198">
    <property type="entry name" value="RING FINGER PROTEIN 25"/>
    <property type="match status" value="1"/>
</dbReference>
<feature type="compositionally biased region" description="Basic and acidic residues" evidence="15">
    <location>
        <begin position="377"/>
        <end position="389"/>
    </location>
</feature>
<keyword evidence="5" id="KW-0963">Cytoplasm</keyword>
<comment type="similarity">
    <text evidence="11">Belongs to the RNF25 family.</text>
</comment>
<feature type="compositionally biased region" description="Polar residues" evidence="15">
    <location>
        <begin position="309"/>
        <end position="320"/>
    </location>
</feature>
<dbReference type="GO" id="GO:0061630">
    <property type="term" value="F:ubiquitin protein ligase activity"/>
    <property type="evidence" value="ECO:0007669"/>
    <property type="project" value="UniProtKB-EC"/>
</dbReference>
<feature type="compositionally biased region" description="Basic and acidic residues" evidence="15">
    <location>
        <begin position="457"/>
        <end position="474"/>
    </location>
</feature>
<dbReference type="FunFam" id="3.10.110.10:FF:000052">
    <property type="entry name" value="Putative e3 ubiquitin-protein ligase rnf25"/>
    <property type="match status" value="1"/>
</dbReference>
<dbReference type="AlphaFoldDB" id="A0A9Q1CYU6"/>
<evidence type="ECO:0000256" key="9">
    <source>
        <dbReference type="ARBA" id="ARBA00022786"/>
    </source>
</evidence>
<evidence type="ECO:0000256" key="7">
    <source>
        <dbReference type="ARBA" id="ARBA00022723"/>
    </source>
</evidence>
<evidence type="ECO:0000256" key="13">
    <source>
        <dbReference type="ARBA" id="ARBA00075535"/>
    </source>
</evidence>
<dbReference type="PANTHER" id="PTHR13198:SF4">
    <property type="entry name" value="E3 UBIQUITIN-PROTEIN LIGASE RNF25"/>
    <property type="match status" value="1"/>
</dbReference>
<keyword evidence="7" id="KW-0479">Metal-binding</keyword>
<keyword evidence="8 14" id="KW-0863">Zinc-finger</keyword>
<dbReference type="Pfam" id="PF13639">
    <property type="entry name" value="zf-RING_2"/>
    <property type="match status" value="1"/>
</dbReference>
<reference evidence="18" key="1">
    <citation type="journal article" date="2023" name="Science">
        <title>Genome structures resolve the early diversification of teleost fishes.</title>
        <authorList>
            <person name="Parey E."/>
            <person name="Louis A."/>
            <person name="Montfort J."/>
            <person name="Bouchez O."/>
            <person name="Roques C."/>
            <person name="Iampietro C."/>
            <person name="Lluch J."/>
            <person name="Castinel A."/>
            <person name="Donnadieu C."/>
            <person name="Desvignes T."/>
            <person name="Floi Bucao C."/>
            <person name="Jouanno E."/>
            <person name="Wen M."/>
            <person name="Mejri S."/>
            <person name="Dirks R."/>
            <person name="Jansen H."/>
            <person name="Henkel C."/>
            <person name="Chen W.J."/>
            <person name="Zahm M."/>
            <person name="Cabau C."/>
            <person name="Klopp C."/>
            <person name="Thompson A.W."/>
            <person name="Robinson-Rechavi M."/>
            <person name="Braasch I."/>
            <person name="Lecointre G."/>
            <person name="Bobe J."/>
            <person name="Postlethwait J.H."/>
            <person name="Berthelot C."/>
            <person name="Roest Crollius H."/>
            <person name="Guiguen Y."/>
        </authorList>
    </citation>
    <scope>NUCLEOTIDE SEQUENCE</scope>
    <source>
        <strain evidence="18">Concon-B</strain>
    </source>
</reference>
<dbReference type="FunFam" id="3.30.40.10:FF:000215">
    <property type="entry name" value="E3 ubiquitin-protein ligase RNF25"/>
    <property type="match status" value="1"/>
</dbReference>
<comment type="subcellular location">
    <subcellularLocation>
        <location evidence="2">Cytoplasm</location>
    </subcellularLocation>
</comment>
<gene>
    <name evidence="18" type="ORF">COCON_G00201830</name>
</gene>
<feature type="domain" description="RWD" evidence="17">
    <location>
        <begin position="33"/>
        <end position="141"/>
    </location>
</feature>
<name>A0A9Q1CYU6_CONCO</name>
<evidence type="ECO:0000256" key="8">
    <source>
        <dbReference type="ARBA" id="ARBA00022771"/>
    </source>
</evidence>
<evidence type="ECO:0000256" key="2">
    <source>
        <dbReference type="ARBA" id="ARBA00004496"/>
    </source>
</evidence>
<dbReference type="OrthoDB" id="432311at2759"/>
<keyword evidence="10" id="KW-0862">Zinc</keyword>
<keyword evidence="6" id="KW-0808">Transferase</keyword>
<dbReference type="InterPro" id="IPR001841">
    <property type="entry name" value="Znf_RING"/>
</dbReference>
<dbReference type="SMART" id="SM00591">
    <property type="entry name" value="RWD"/>
    <property type="match status" value="1"/>
</dbReference>
<dbReference type="Gene3D" id="3.30.40.10">
    <property type="entry name" value="Zinc/RING finger domain, C3HC4 (zinc finger)"/>
    <property type="match status" value="1"/>
</dbReference>
<keyword evidence="19" id="KW-1185">Reference proteome</keyword>
<dbReference type="Proteomes" id="UP001152803">
    <property type="component" value="Unassembled WGS sequence"/>
</dbReference>
<sequence>MLRCGADSLTGVVPGEGRMKMATESDSNFSVLSEIEVLQSIYLEELRVSRKSDRDWDVSVDLYPSTAEDSLSQFVRLTLTLTMDSQYPSSAPSISIHNPRGLSDDKLLSVRRCLEAEAQACLGTPVLYQLIQKAKEILTESNIPHGSCVICLYGFKDGEVFTKTGCYHYFHSHCLGRYAAHSESELQERAREREEDKTRGRTEGQELSVVCPVCREPLTYDLEVLLNSPTPHFPKTEETVLGPEFRKKWAKLQSVLERQRERGGVIDPEAESSRFLIHINQPPADAGSVAPDPDSPPSPPLPASIPPSTNQVTASQGPQPSSQSERRAGSGGRRRGQSKWSRRREAQPEPRGLSEEGVAKLSLSSGRDPARQPRPAETARAERSREISRPHAVAHGNAHAVAHAVAHDDGQQHTLNQSCPDILKSNSQADPMPGRGRGQRHGQWGRGRRRGSGQQPRRLDERHVHGPDAPREGAPHWGGRGWLQGAKRNGSLHPF</sequence>
<dbReference type="CDD" id="cd16470">
    <property type="entry name" value="RING-H2_RNF25"/>
    <property type="match status" value="1"/>
</dbReference>